<dbReference type="Proteomes" id="UP000266177">
    <property type="component" value="Unassembled WGS sequence"/>
</dbReference>
<organism evidence="1 2">
    <name type="scientific">Paenibacillus thiaminolyticus</name>
    <name type="common">Bacillus thiaminolyticus</name>
    <dbReference type="NCBI Taxonomy" id="49283"/>
    <lineage>
        <taxon>Bacteria</taxon>
        <taxon>Bacillati</taxon>
        <taxon>Bacillota</taxon>
        <taxon>Bacilli</taxon>
        <taxon>Bacillales</taxon>
        <taxon>Paenibacillaceae</taxon>
        <taxon>Paenibacillus</taxon>
    </lineage>
</organism>
<sequence>MIKVDQVIKIKSLGVEGRVEYIEQAYLYQDYMYPVQLRLNEPYYEAGCELPNAYMYRTGLKDLEIEGPL</sequence>
<evidence type="ECO:0000313" key="2">
    <source>
        <dbReference type="Proteomes" id="UP000266177"/>
    </source>
</evidence>
<reference evidence="1 2" key="1">
    <citation type="submission" date="2018-09" db="EMBL/GenBank/DDBJ databases">
        <title>Paenibacillus SK2017-BO5.</title>
        <authorList>
            <person name="Piskunova J.V."/>
            <person name="Dubiley S.A."/>
            <person name="Severinov K.V."/>
        </authorList>
    </citation>
    <scope>NUCLEOTIDE SEQUENCE [LARGE SCALE GENOMIC DNA]</scope>
    <source>
        <strain evidence="1 2">BO5</strain>
    </source>
</reference>
<comment type="caution">
    <text evidence="1">The sequence shown here is derived from an EMBL/GenBank/DDBJ whole genome shotgun (WGS) entry which is preliminary data.</text>
</comment>
<evidence type="ECO:0000313" key="1">
    <source>
        <dbReference type="EMBL" id="RJG23057.1"/>
    </source>
</evidence>
<dbReference type="AlphaFoldDB" id="A0A3A3GKY3"/>
<dbReference type="RefSeq" id="WP_119794267.1">
    <property type="nucleotide sequence ID" value="NZ_QYZD01000012.1"/>
</dbReference>
<proteinExistence type="predicted"/>
<gene>
    <name evidence="1" type="ORF">DQX05_14345</name>
</gene>
<accession>A0A3A3GKY3</accession>
<dbReference type="EMBL" id="QYZD01000012">
    <property type="protein sequence ID" value="RJG23057.1"/>
    <property type="molecule type" value="Genomic_DNA"/>
</dbReference>
<protein>
    <submittedName>
        <fullName evidence="1">Uncharacterized protein</fullName>
    </submittedName>
</protein>
<name>A0A3A3GKY3_PANTH</name>